<dbReference type="Gene3D" id="1.10.1040.50">
    <property type="match status" value="1"/>
</dbReference>
<accession>A0A059FJU8</accession>
<evidence type="ECO:0000259" key="11">
    <source>
        <dbReference type="Pfam" id="PF00725"/>
    </source>
</evidence>
<dbReference type="GO" id="GO:0006635">
    <property type="term" value="P:fatty acid beta-oxidation"/>
    <property type="evidence" value="ECO:0007669"/>
    <property type="project" value="UniProtKB-UniPathway"/>
</dbReference>
<keyword evidence="9" id="KW-0511">Multifunctional enzyme</keyword>
<dbReference type="InterPro" id="IPR029045">
    <property type="entry name" value="ClpP/crotonase-like_dom_sf"/>
</dbReference>
<dbReference type="EMBL" id="ARYK01000006">
    <property type="protein sequence ID" value="KCZ90811.1"/>
    <property type="molecule type" value="Genomic_DNA"/>
</dbReference>
<keyword evidence="8" id="KW-0456">Lyase</keyword>
<dbReference type="GO" id="GO:0004300">
    <property type="term" value="F:enoyl-CoA hydratase activity"/>
    <property type="evidence" value="ECO:0007669"/>
    <property type="project" value="TreeGrafter"/>
</dbReference>
<dbReference type="RefSeq" id="WP_035617588.1">
    <property type="nucleotide sequence ID" value="NZ_ARYK01000006.1"/>
</dbReference>
<evidence type="ECO:0000256" key="9">
    <source>
        <dbReference type="ARBA" id="ARBA00023268"/>
    </source>
</evidence>
<evidence type="ECO:0000313" key="14">
    <source>
        <dbReference type="Proteomes" id="UP000025171"/>
    </source>
</evidence>
<evidence type="ECO:0000256" key="10">
    <source>
        <dbReference type="ARBA" id="ARBA00049556"/>
    </source>
</evidence>
<dbReference type="Pfam" id="PF00378">
    <property type="entry name" value="ECH_1"/>
    <property type="match status" value="1"/>
</dbReference>
<dbReference type="STRING" id="1280950.HJO_13206"/>
<dbReference type="InterPro" id="IPR006176">
    <property type="entry name" value="3-OHacyl-CoA_DH_NAD-bd"/>
</dbReference>
<reference evidence="13 14" key="1">
    <citation type="journal article" date="2014" name="Antonie Van Leeuwenhoek">
        <title>Hyphomonas beringensis sp. nov. and Hyphomonas chukchiensis sp. nov., isolated from surface seawater of the Bering Sea and Chukchi Sea.</title>
        <authorList>
            <person name="Li C."/>
            <person name="Lai Q."/>
            <person name="Li G."/>
            <person name="Dong C."/>
            <person name="Wang J."/>
            <person name="Liao Y."/>
            <person name="Shao Z."/>
        </authorList>
    </citation>
    <scope>NUCLEOTIDE SEQUENCE [LARGE SCALE GENOMIC DNA]</scope>
    <source>
        <strain evidence="13 14">MHS-2</strain>
    </source>
</reference>
<name>A0A059FJU8_9PROT</name>
<keyword evidence="3" id="KW-0276">Fatty acid metabolism</keyword>
<evidence type="ECO:0000256" key="4">
    <source>
        <dbReference type="ARBA" id="ARBA00022963"/>
    </source>
</evidence>
<evidence type="ECO:0000256" key="6">
    <source>
        <dbReference type="ARBA" id="ARBA00023027"/>
    </source>
</evidence>
<dbReference type="InterPro" id="IPR008927">
    <property type="entry name" value="6-PGluconate_DH-like_C_sf"/>
</dbReference>
<organism evidence="13 14">
    <name type="scientific">Hyphomonas johnsonii MHS-2</name>
    <dbReference type="NCBI Taxonomy" id="1280950"/>
    <lineage>
        <taxon>Bacteria</taxon>
        <taxon>Pseudomonadati</taxon>
        <taxon>Pseudomonadota</taxon>
        <taxon>Alphaproteobacteria</taxon>
        <taxon>Hyphomonadales</taxon>
        <taxon>Hyphomonadaceae</taxon>
        <taxon>Hyphomonas</taxon>
    </lineage>
</organism>
<comment type="pathway">
    <text evidence="1">Lipid metabolism; fatty acid beta-oxidation.</text>
</comment>
<keyword evidence="14" id="KW-1185">Reference proteome</keyword>
<dbReference type="Gene3D" id="3.90.226.10">
    <property type="entry name" value="2-enoyl-CoA Hydratase, Chain A, domain 1"/>
    <property type="match status" value="1"/>
</dbReference>
<dbReference type="GO" id="GO:0070403">
    <property type="term" value="F:NAD+ binding"/>
    <property type="evidence" value="ECO:0007669"/>
    <property type="project" value="InterPro"/>
</dbReference>
<feature type="domain" description="3-hydroxyacyl-CoA dehydrogenase NAD binding" evidence="12">
    <location>
        <begin position="331"/>
        <end position="509"/>
    </location>
</feature>
<dbReference type="AlphaFoldDB" id="A0A059FJU8"/>
<evidence type="ECO:0000313" key="13">
    <source>
        <dbReference type="EMBL" id="KCZ90811.1"/>
    </source>
</evidence>
<dbReference type="SUPFAM" id="SSF52096">
    <property type="entry name" value="ClpP/crotonase"/>
    <property type="match status" value="1"/>
</dbReference>
<dbReference type="GO" id="GO:0016509">
    <property type="term" value="F:long-chain (3S)-3-hydroxyacyl-CoA dehydrogenase (NAD+) activity"/>
    <property type="evidence" value="ECO:0007669"/>
    <property type="project" value="TreeGrafter"/>
</dbReference>
<sequence>MKLDTFSFDIDADGIAHAVFDVPGRSMNTLTGKAVADIIAITKEVATNDKIKGLVLSSGKPSGFCAGADLGEMGSRAGSAGDKAKKTEAELKQEQFDAGFSLNKTLRQLETCGKPVAVALNGLALGGGLEVALAGHYRVAANDNPKLQFGLPEAKIGLLPGAGGTQRLPRLIGVQAALPLILQGESFNAEKALAMGVVNELAPSSETEAKATAWVKANPTAKAPWDVKGFKVPGGVPHRSPGAGQVMTMANAMLHAKTYGNYPAQKNILSCIYEGIMVPIDAGLRIETRYFINTQQRPEAKAMIRSLFLSTQALSKGANRPAGYPKYELNKVAVIGAGLMGAGIAYEQARAGIETILVDVSVENAEKGKDYSRKLVEKNVSRGKMTQEKGDALLALIKPTANYDDFKGADLVVEAVFENPELKAQITKQAEAQLSETAVMGSNTSTLPITGLAEASVRPENFIGIHFFSPVERMGLVEIISGKKTSEETLAKAIDYVLKIRKTPIVVNDSRGFYTSRCFGTYTQEGLEMLGEGIKPAIIENVGRQSGMPMGPLEVSDSVGLDTALKVGRQMAQAMGVDYTNDARGQMMAWLVEDQGRVGRKAGKGFYDYNEKGKPERLWPELNTQIDVKVDECPPAMKKELTSRFLVRQAIEVARCFEEGVITDARDADIGSILAWGFAPYTGGCASYVDLIWGIKPFVEEADRLADKYGDRFRPGKLLRDMAAKGEGFYDRFPPADVKAKAAA</sequence>
<dbReference type="InterPro" id="IPR036291">
    <property type="entry name" value="NAD(P)-bd_dom_sf"/>
</dbReference>
<dbReference type="PANTHER" id="PTHR43612:SF3">
    <property type="entry name" value="TRIFUNCTIONAL ENZYME SUBUNIT ALPHA, MITOCHONDRIAL"/>
    <property type="match status" value="1"/>
</dbReference>
<keyword evidence="4" id="KW-0442">Lipid degradation</keyword>
<dbReference type="PANTHER" id="PTHR43612">
    <property type="entry name" value="TRIFUNCTIONAL ENZYME SUBUNIT ALPHA"/>
    <property type="match status" value="1"/>
</dbReference>
<dbReference type="InterPro" id="IPR006108">
    <property type="entry name" value="3HC_DH_C"/>
</dbReference>
<evidence type="ECO:0000256" key="8">
    <source>
        <dbReference type="ARBA" id="ARBA00023239"/>
    </source>
</evidence>
<evidence type="ECO:0000256" key="2">
    <source>
        <dbReference type="ARBA" id="ARBA00007005"/>
    </source>
</evidence>
<dbReference type="eggNOG" id="COG1250">
    <property type="taxonomic scope" value="Bacteria"/>
</dbReference>
<proteinExistence type="inferred from homology"/>
<dbReference type="Gene3D" id="3.40.50.720">
    <property type="entry name" value="NAD(P)-binding Rossmann-like Domain"/>
    <property type="match status" value="1"/>
</dbReference>
<feature type="domain" description="3-hydroxyacyl-CoA dehydrogenase C-terminal" evidence="11">
    <location>
        <begin position="512"/>
        <end position="609"/>
    </location>
</feature>
<gene>
    <name evidence="13" type="ORF">HJO_13206</name>
</gene>
<keyword evidence="7" id="KW-0443">Lipid metabolism</keyword>
<evidence type="ECO:0000256" key="3">
    <source>
        <dbReference type="ARBA" id="ARBA00022832"/>
    </source>
</evidence>
<comment type="caution">
    <text evidence="13">The sequence shown here is derived from an EMBL/GenBank/DDBJ whole genome shotgun (WGS) entry which is preliminary data.</text>
</comment>
<comment type="catalytic activity">
    <reaction evidence="10">
        <text>a (3S)-3-hydroxyacyl-CoA + NAD(+) = a 3-oxoacyl-CoA + NADH + H(+)</text>
        <dbReference type="Rhea" id="RHEA:22432"/>
        <dbReference type="ChEBI" id="CHEBI:15378"/>
        <dbReference type="ChEBI" id="CHEBI:57318"/>
        <dbReference type="ChEBI" id="CHEBI:57540"/>
        <dbReference type="ChEBI" id="CHEBI:57945"/>
        <dbReference type="ChEBI" id="CHEBI:90726"/>
        <dbReference type="EC" id="1.1.1.35"/>
    </reaction>
</comment>
<dbReference type="FunFam" id="3.40.50.720:FF:000009">
    <property type="entry name" value="Fatty oxidation complex, alpha subunit"/>
    <property type="match status" value="1"/>
</dbReference>
<dbReference type="PATRIC" id="fig|1280950.3.peg.2650"/>
<evidence type="ECO:0000256" key="5">
    <source>
        <dbReference type="ARBA" id="ARBA00023002"/>
    </source>
</evidence>
<keyword evidence="5" id="KW-0560">Oxidoreductase</keyword>
<dbReference type="InterPro" id="IPR001753">
    <property type="entry name" value="Enoyl-CoA_hydra/iso"/>
</dbReference>
<evidence type="ECO:0000256" key="7">
    <source>
        <dbReference type="ARBA" id="ARBA00023098"/>
    </source>
</evidence>
<dbReference type="Pfam" id="PF00725">
    <property type="entry name" value="3HCDH"/>
    <property type="match status" value="1"/>
</dbReference>
<comment type="similarity">
    <text evidence="2">In the central section; belongs to the 3-hydroxyacyl-CoA dehydrogenase family.</text>
</comment>
<protein>
    <submittedName>
        <fullName evidence="13">Enoyl-CoA hydratase/3-hydroxyacyl-CoA dehydrogenase/3-hydroxybutyryl-CoA epimerase</fullName>
    </submittedName>
</protein>
<dbReference type="SUPFAM" id="SSF48179">
    <property type="entry name" value="6-phosphogluconate dehydrogenase C-terminal domain-like"/>
    <property type="match status" value="2"/>
</dbReference>
<evidence type="ECO:0000259" key="12">
    <source>
        <dbReference type="Pfam" id="PF02737"/>
    </source>
</evidence>
<keyword evidence="6" id="KW-0520">NAD</keyword>
<dbReference type="Pfam" id="PF02737">
    <property type="entry name" value="3HCDH_N"/>
    <property type="match status" value="1"/>
</dbReference>
<dbReference type="SUPFAM" id="SSF51735">
    <property type="entry name" value="NAD(P)-binding Rossmann-fold domains"/>
    <property type="match status" value="1"/>
</dbReference>
<dbReference type="UniPathway" id="UPA00659"/>
<dbReference type="OrthoDB" id="9771883at2"/>
<dbReference type="eggNOG" id="COG1024">
    <property type="taxonomic scope" value="Bacteria"/>
</dbReference>
<dbReference type="Proteomes" id="UP000025171">
    <property type="component" value="Unassembled WGS sequence"/>
</dbReference>
<dbReference type="CDD" id="cd06558">
    <property type="entry name" value="crotonase-like"/>
    <property type="match status" value="1"/>
</dbReference>
<dbReference type="InterPro" id="IPR050136">
    <property type="entry name" value="FA_oxidation_alpha_subunit"/>
</dbReference>
<evidence type="ECO:0000256" key="1">
    <source>
        <dbReference type="ARBA" id="ARBA00005005"/>
    </source>
</evidence>